<dbReference type="CDD" id="cd02226">
    <property type="entry name" value="cupin_YdbB-like"/>
    <property type="match status" value="1"/>
</dbReference>
<dbReference type="PANTHER" id="PTHR36114">
    <property type="entry name" value="16.7 KDA PROTEIN IN WHIE LOCUS"/>
    <property type="match status" value="1"/>
</dbReference>
<dbReference type="PANTHER" id="PTHR36114:SF1">
    <property type="entry name" value="16.7 KDA PROTEIN IN WHIE LOCUS"/>
    <property type="match status" value="1"/>
</dbReference>
<evidence type="ECO:0000259" key="1">
    <source>
        <dbReference type="Pfam" id="PF07883"/>
    </source>
</evidence>
<dbReference type="Pfam" id="PF07883">
    <property type="entry name" value="Cupin_2"/>
    <property type="match status" value="1"/>
</dbReference>
<dbReference type="RefSeq" id="WP_116755073.1">
    <property type="nucleotide sequence ID" value="NZ_JBHUEX010000001.1"/>
</dbReference>
<dbReference type="Gene3D" id="2.60.120.10">
    <property type="entry name" value="Jelly Rolls"/>
    <property type="match status" value="1"/>
</dbReference>
<gene>
    <name evidence="2" type="ORF">DDQ50_02105</name>
</gene>
<evidence type="ECO:0000313" key="3">
    <source>
        <dbReference type="Proteomes" id="UP000244893"/>
    </source>
</evidence>
<protein>
    <submittedName>
        <fullName evidence="2">Cupin domain-containing protein</fullName>
    </submittedName>
</protein>
<dbReference type="InterPro" id="IPR052044">
    <property type="entry name" value="PKS_Associated_Protein"/>
</dbReference>
<name>A0A2V1HXG3_9MICO</name>
<dbReference type="AlphaFoldDB" id="A0A2V1HXG3"/>
<accession>A0A2V1HXG3</accession>
<feature type="domain" description="Cupin type-2" evidence="1">
    <location>
        <begin position="44"/>
        <end position="102"/>
    </location>
</feature>
<organism evidence="2 3">
    <name type="scientific">Amnibacterium flavum</name>
    <dbReference type="NCBI Taxonomy" id="2173173"/>
    <lineage>
        <taxon>Bacteria</taxon>
        <taxon>Bacillati</taxon>
        <taxon>Actinomycetota</taxon>
        <taxon>Actinomycetes</taxon>
        <taxon>Micrococcales</taxon>
        <taxon>Microbacteriaceae</taxon>
        <taxon>Amnibacterium</taxon>
    </lineage>
</organism>
<dbReference type="InterPro" id="IPR011051">
    <property type="entry name" value="RmlC_Cupin_sf"/>
</dbReference>
<evidence type="ECO:0000313" key="2">
    <source>
        <dbReference type="EMBL" id="PVZ95337.1"/>
    </source>
</evidence>
<dbReference type="InterPro" id="IPR013096">
    <property type="entry name" value="Cupin_2"/>
</dbReference>
<comment type="caution">
    <text evidence="2">The sequence shown here is derived from an EMBL/GenBank/DDBJ whole genome shotgun (WGS) entry which is preliminary data.</text>
</comment>
<dbReference type="Proteomes" id="UP000244893">
    <property type="component" value="Unassembled WGS sequence"/>
</dbReference>
<keyword evidence="3" id="KW-1185">Reference proteome</keyword>
<dbReference type="SUPFAM" id="SSF51182">
    <property type="entry name" value="RmlC-like cupins"/>
    <property type="match status" value="1"/>
</dbReference>
<sequence>MTDPREPAPTRDARQDAVSIPDVLEGLTAFWSQQIVGQANETLLKVAKGIGSTNWHSHDDQDETFLVFDGSLTVQLRDRDVVLGPGDLFIVPRGIEHCPTADLETRFLILGTSITSNAAGGKPDWSYGDSGPDTSPR</sequence>
<dbReference type="EMBL" id="QEOP01000001">
    <property type="protein sequence ID" value="PVZ95337.1"/>
    <property type="molecule type" value="Genomic_DNA"/>
</dbReference>
<reference evidence="2 3" key="1">
    <citation type="submission" date="2018-05" db="EMBL/GenBank/DDBJ databases">
        <title>Amnibacterium sp. M8JJ-5, whole genome shotgun sequence.</title>
        <authorList>
            <person name="Tuo L."/>
        </authorList>
    </citation>
    <scope>NUCLEOTIDE SEQUENCE [LARGE SCALE GENOMIC DNA]</scope>
    <source>
        <strain evidence="2 3">M8JJ-5</strain>
    </source>
</reference>
<dbReference type="OrthoDB" id="9794183at2"/>
<dbReference type="InterPro" id="IPR014710">
    <property type="entry name" value="RmlC-like_jellyroll"/>
</dbReference>
<proteinExistence type="predicted"/>